<proteinExistence type="predicted"/>
<feature type="transmembrane region" description="Helical" evidence="1">
    <location>
        <begin position="50"/>
        <end position="70"/>
    </location>
</feature>
<dbReference type="AlphaFoldDB" id="A0AA85J097"/>
<feature type="signal peptide" evidence="2">
    <location>
        <begin position="1"/>
        <end position="26"/>
    </location>
</feature>
<name>A0AA85J097_TRIRE</name>
<keyword evidence="1" id="KW-0812">Transmembrane</keyword>
<organism evidence="3 4">
    <name type="scientific">Trichobilharzia regenti</name>
    <name type="common">Nasal bird schistosome</name>
    <dbReference type="NCBI Taxonomy" id="157069"/>
    <lineage>
        <taxon>Eukaryota</taxon>
        <taxon>Metazoa</taxon>
        <taxon>Spiralia</taxon>
        <taxon>Lophotrochozoa</taxon>
        <taxon>Platyhelminthes</taxon>
        <taxon>Trematoda</taxon>
        <taxon>Digenea</taxon>
        <taxon>Strigeidida</taxon>
        <taxon>Schistosomatoidea</taxon>
        <taxon>Schistosomatidae</taxon>
        <taxon>Trichobilharzia</taxon>
    </lineage>
</organism>
<reference evidence="4" key="2">
    <citation type="submission" date="2023-11" db="UniProtKB">
        <authorList>
            <consortium name="WormBaseParasite"/>
        </authorList>
    </citation>
    <scope>IDENTIFICATION</scope>
</reference>
<reference evidence="3" key="1">
    <citation type="submission" date="2022-06" db="EMBL/GenBank/DDBJ databases">
        <authorList>
            <person name="Berger JAMES D."/>
            <person name="Berger JAMES D."/>
        </authorList>
    </citation>
    <scope>NUCLEOTIDE SEQUENCE [LARGE SCALE GENOMIC DNA]</scope>
</reference>
<evidence type="ECO:0000256" key="1">
    <source>
        <dbReference type="SAM" id="Phobius"/>
    </source>
</evidence>
<sequence>MTTYCRLGCVYITLILLNAIIQSVSGSGLFEDDEVVVTTTMRTTTKSSASSLSMSWFAFTLIGLTVFDMLHIHLKRIIS</sequence>
<evidence type="ECO:0000313" key="3">
    <source>
        <dbReference type="Proteomes" id="UP000050795"/>
    </source>
</evidence>
<protein>
    <submittedName>
        <fullName evidence="4">Uncharacterized protein</fullName>
    </submittedName>
</protein>
<dbReference type="Proteomes" id="UP000050795">
    <property type="component" value="Unassembled WGS sequence"/>
</dbReference>
<keyword evidence="3" id="KW-1185">Reference proteome</keyword>
<feature type="chain" id="PRO_5041643425" evidence="2">
    <location>
        <begin position="27"/>
        <end position="79"/>
    </location>
</feature>
<accession>A0AA85J097</accession>
<keyword evidence="2" id="KW-0732">Signal</keyword>
<dbReference type="WBParaSite" id="TREG1_121540.1">
    <property type="protein sequence ID" value="TREG1_121540.1"/>
    <property type="gene ID" value="TREG1_121540"/>
</dbReference>
<evidence type="ECO:0000256" key="2">
    <source>
        <dbReference type="SAM" id="SignalP"/>
    </source>
</evidence>
<keyword evidence="1" id="KW-1133">Transmembrane helix</keyword>
<evidence type="ECO:0000313" key="4">
    <source>
        <dbReference type="WBParaSite" id="TREG1_121540.1"/>
    </source>
</evidence>
<keyword evidence="1" id="KW-0472">Membrane</keyword>